<gene>
    <name evidence="3" type="ORF">JW984_13170</name>
</gene>
<sequence length="303" mass="35439">MRYPGTIIDAHVHIMPPVRIRGLMRWIKRAFPEHPVDSNIDEEGILNDLKDKGISLFFNYVYPLKEDETEPLNEFNLKLSRRIRKAAPFGSLHIETKDKGGVVKRCIEQYNHVGLKFHPFVQKFGPADERMFPVYELMEEYERPVVLHTGFEEFYGIDMPTADFEKILGRFPKLPLVLSHCLFPKFDDARMLVERYDNVYLDATNVFGSLRLFASEGIDYNFRERADQYSESFRDLLLAHSKRTIYGSDHPAGIGDLNDIYNDLFNFGLPDEVERYLVFETPRAFIRRFSPEISARWDEILGD</sequence>
<evidence type="ECO:0000313" key="3">
    <source>
        <dbReference type="EMBL" id="MBN1574141.1"/>
    </source>
</evidence>
<reference evidence="3" key="2">
    <citation type="submission" date="2021-01" db="EMBL/GenBank/DDBJ databases">
        <authorList>
            <person name="Hahn C.R."/>
            <person name="Youssef N.H."/>
            <person name="Elshahed M."/>
        </authorList>
    </citation>
    <scope>NUCLEOTIDE SEQUENCE</scope>
    <source>
        <strain evidence="3">Zod_Metabat.24</strain>
    </source>
</reference>
<dbReference type="Pfam" id="PF04909">
    <property type="entry name" value="Amidohydro_2"/>
    <property type="match status" value="1"/>
</dbReference>
<dbReference type="Gene3D" id="3.20.20.140">
    <property type="entry name" value="Metal-dependent hydrolases"/>
    <property type="match status" value="1"/>
</dbReference>
<evidence type="ECO:0000313" key="4">
    <source>
        <dbReference type="Proteomes" id="UP000809273"/>
    </source>
</evidence>
<dbReference type="AlphaFoldDB" id="A0A9D8PNM7"/>
<reference evidence="3" key="1">
    <citation type="journal article" date="2021" name="Environ. Microbiol.">
        <title>Genomic characterization of three novel Desulfobacterota classes expand the metabolic and phylogenetic diversity of the phylum.</title>
        <authorList>
            <person name="Murphy C.L."/>
            <person name="Biggerstaff J."/>
            <person name="Eichhorn A."/>
            <person name="Ewing E."/>
            <person name="Shahan R."/>
            <person name="Soriano D."/>
            <person name="Stewart S."/>
            <person name="VanMol K."/>
            <person name="Walker R."/>
            <person name="Walters P."/>
            <person name="Elshahed M.S."/>
            <person name="Youssef N.H."/>
        </authorList>
    </citation>
    <scope>NUCLEOTIDE SEQUENCE</scope>
    <source>
        <strain evidence="3">Zod_Metabat.24</strain>
    </source>
</reference>
<dbReference type="InterPro" id="IPR032466">
    <property type="entry name" value="Metal_Hydrolase"/>
</dbReference>
<proteinExistence type="predicted"/>
<dbReference type="Proteomes" id="UP000809273">
    <property type="component" value="Unassembled WGS sequence"/>
</dbReference>
<dbReference type="CDD" id="cd01292">
    <property type="entry name" value="metallo-dependent_hydrolases"/>
    <property type="match status" value="1"/>
</dbReference>
<evidence type="ECO:0000256" key="1">
    <source>
        <dbReference type="ARBA" id="ARBA00023239"/>
    </source>
</evidence>
<dbReference type="PANTHER" id="PTHR21240:SF28">
    <property type="entry name" value="ISO-OROTATE DECARBOXYLASE (EUROFUNG)"/>
    <property type="match status" value="1"/>
</dbReference>
<dbReference type="SUPFAM" id="SSF51556">
    <property type="entry name" value="Metallo-dependent hydrolases"/>
    <property type="match status" value="1"/>
</dbReference>
<dbReference type="GO" id="GO:0005737">
    <property type="term" value="C:cytoplasm"/>
    <property type="evidence" value="ECO:0007669"/>
    <property type="project" value="TreeGrafter"/>
</dbReference>
<name>A0A9D8PNM7_9DELT</name>
<dbReference type="PANTHER" id="PTHR21240">
    <property type="entry name" value="2-AMINO-3-CARBOXYLMUCONATE-6-SEMIALDEHYDE DECARBOXYLASE"/>
    <property type="match status" value="1"/>
</dbReference>
<dbReference type="GO" id="GO:0019748">
    <property type="term" value="P:secondary metabolic process"/>
    <property type="evidence" value="ECO:0007669"/>
    <property type="project" value="TreeGrafter"/>
</dbReference>
<protein>
    <submittedName>
        <fullName evidence="3">Amidohydrolase family protein</fullName>
    </submittedName>
</protein>
<accession>A0A9D8PNM7</accession>
<keyword evidence="1" id="KW-0456">Lyase</keyword>
<dbReference type="GO" id="GO:0016831">
    <property type="term" value="F:carboxy-lyase activity"/>
    <property type="evidence" value="ECO:0007669"/>
    <property type="project" value="InterPro"/>
</dbReference>
<feature type="domain" description="Amidohydrolase-related" evidence="2">
    <location>
        <begin position="104"/>
        <end position="252"/>
    </location>
</feature>
<dbReference type="InterPro" id="IPR032465">
    <property type="entry name" value="ACMSD"/>
</dbReference>
<dbReference type="GO" id="GO:0016787">
    <property type="term" value="F:hydrolase activity"/>
    <property type="evidence" value="ECO:0007669"/>
    <property type="project" value="InterPro"/>
</dbReference>
<organism evidence="3 4">
    <name type="scientific">Candidatus Zymogenus saltonus</name>
    <dbReference type="NCBI Taxonomy" id="2844893"/>
    <lineage>
        <taxon>Bacteria</taxon>
        <taxon>Deltaproteobacteria</taxon>
        <taxon>Candidatus Zymogenia</taxon>
        <taxon>Candidatus Zymogeniales</taxon>
        <taxon>Candidatus Zymogenaceae</taxon>
        <taxon>Candidatus Zymogenus</taxon>
    </lineage>
</organism>
<dbReference type="EMBL" id="JAFGIX010000067">
    <property type="protein sequence ID" value="MBN1574141.1"/>
    <property type="molecule type" value="Genomic_DNA"/>
</dbReference>
<evidence type="ECO:0000259" key="2">
    <source>
        <dbReference type="Pfam" id="PF04909"/>
    </source>
</evidence>
<dbReference type="InterPro" id="IPR006680">
    <property type="entry name" value="Amidohydro-rel"/>
</dbReference>
<comment type="caution">
    <text evidence="3">The sequence shown here is derived from an EMBL/GenBank/DDBJ whole genome shotgun (WGS) entry which is preliminary data.</text>
</comment>